<evidence type="ECO:0000256" key="3">
    <source>
        <dbReference type="ARBA" id="ARBA00022475"/>
    </source>
</evidence>
<evidence type="ECO:0000313" key="10">
    <source>
        <dbReference type="Proteomes" id="UP000632454"/>
    </source>
</evidence>
<comment type="caution">
    <text evidence="9">The sequence shown here is derived from an EMBL/GenBank/DDBJ whole genome shotgun (WGS) entry which is preliminary data.</text>
</comment>
<dbReference type="SUPFAM" id="SSF161098">
    <property type="entry name" value="MetI-like"/>
    <property type="match status" value="1"/>
</dbReference>
<evidence type="ECO:0000256" key="6">
    <source>
        <dbReference type="ARBA" id="ARBA00023136"/>
    </source>
</evidence>
<accession>A0ABQ1U4M5</accession>
<feature type="transmembrane region" description="Helical" evidence="7">
    <location>
        <begin position="121"/>
        <end position="149"/>
    </location>
</feature>
<keyword evidence="3" id="KW-1003">Cell membrane</keyword>
<feature type="transmembrane region" description="Helical" evidence="7">
    <location>
        <begin position="257"/>
        <end position="276"/>
    </location>
</feature>
<dbReference type="InterPro" id="IPR000515">
    <property type="entry name" value="MetI-like"/>
</dbReference>
<name>A0ABQ1U4M5_9NOCA</name>
<evidence type="ECO:0000256" key="4">
    <source>
        <dbReference type="ARBA" id="ARBA00022692"/>
    </source>
</evidence>
<evidence type="ECO:0000256" key="1">
    <source>
        <dbReference type="ARBA" id="ARBA00004651"/>
    </source>
</evidence>
<dbReference type="PANTHER" id="PTHR43386">
    <property type="entry name" value="OLIGOPEPTIDE TRANSPORT SYSTEM PERMEASE PROTEIN APPC"/>
    <property type="match status" value="1"/>
</dbReference>
<dbReference type="InterPro" id="IPR035906">
    <property type="entry name" value="MetI-like_sf"/>
</dbReference>
<dbReference type="InterPro" id="IPR025966">
    <property type="entry name" value="OppC_N"/>
</dbReference>
<dbReference type="EMBL" id="BMCS01000001">
    <property type="protein sequence ID" value="GGF10733.1"/>
    <property type="molecule type" value="Genomic_DNA"/>
</dbReference>
<evidence type="ECO:0000256" key="7">
    <source>
        <dbReference type="RuleBase" id="RU363032"/>
    </source>
</evidence>
<dbReference type="InterPro" id="IPR050366">
    <property type="entry name" value="BP-dependent_transpt_permease"/>
</dbReference>
<protein>
    <submittedName>
        <fullName evidence="9">Peptide ABC transporter permease</fullName>
    </submittedName>
</protein>
<feature type="domain" description="ABC transmembrane type-1" evidence="8">
    <location>
        <begin position="117"/>
        <end position="307"/>
    </location>
</feature>
<organism evidence="9 10">
    <name type="scientific">Williamsia phyllosphaerae</name>
    <dbReference type="NCBI Taxonomy" id="885042"/>
    <lineage>
        <taxon>Bacteria</taxon>
        <taxon>Bacillati</taxon>
        <taxon>Actinomycetota</taxon>
        <taxon>Actinomycetes</taxon>
        <taxon>Mycobacteriales</taxon>
        <taxon>Nocardiaceae</taxon>
        <taxon>Williamsia</taxon>
    </lineage>
</organism>
<feature type="transmembrane region" description="Helical" evidence="7">
    <location>
        <begin position="182"/>
        <end position="200"/>
    </location>
</feature>
<keyword evidence="2 7" id="KW-0813">Transport</keyword>
<keyword evidence="10" id="KW-1185">Reference proteome</keyword>
<reference evidence="10" key="1">
    <citation type="journal article" date="2019" name="Int. J. Syst. Evol. Microbiol.">
        <title>The Global Catalogue of Microorganisms (GCM) 10K type strain sequencing project: providing services to taxonomists for standard genome sequencing and annotation.</title>
        <authorList>
            <consortium name="The Broad Institute Genomics Platform"/>
            <consortium name="The Broad Institute Genome Sequencing Center for Infectious Disease"/>
            <person name="Wu L."/>
            <person name="Ma J."/>
        </authorList>
    </citation>
    <scope>NUCLEOTIDE SEQUENCE [LARGE SCALE GENOMIC DNA]</scope>
    <source>
        <strain evidence="10">CCM 7855</strain>
    </source>
</reference>
<dbReference type="PANTHER" id="PTHR43386:SF6">
    <property type="entry name" value="ABC TRANSPORTER PERMEASE PROTEIN"/>
    <property type="match status" value="1"/>
</dbReference>
<dbReference type="PROSITE" id="PS50928">
    <property type="entry name" value="ABC_TM1"/>
    <property type="match status" value="1"/>
</dbReference>
<gene>
    <name evidence="9" type="primary">dppC</name>
    <name evidence="9" type="ORF">GCM10007298_03390</name>
</gene>
<feature type="transmembrane region" description="Helical" evidence="7">
    <location>
        <begin position="231"/>
        <end position="251"/>
    </location>
</feature>
<dbReference type="RefSeq" id="WP_229704817.1">
    <property type="nucleotide sequence ID" value="NZ_BMCS01000001.1"/>
</dbReference>
<dbReference type="Pfam" id="PF12911">
    <property type="entry name" value="OppC_N"/>
    <property type="match status" value="1"/>
</dbReference>
<keyword evidence="4 7" id="KW-0812">Transmembrane</keyword>
<proteinExistence type="inferred from homology"/>
<evidence type="ECO:0000259" key="8">
    <source>
        <dbReference type="PROSITE" id="PS50928"/>
    </source>
</evidence>
<evidence type="ECO:0000256" key="5">
    <source>
        <dbReference type="ARBA" id="ARBA00022989"/>
    </source>
</evidence>
<comment type="subcellular location">
    <subcellularLocation>
        <location evidence="1 7">Cell membrane</location>
        <topology evidence="1 7">Multi-pass membrane protein</topology>
    </subcellularLocation>
</comment>
<feature type="transmembrane region" description="Helical" evidence="7">
    <location>
        <begin position="288"/>
        <end position="307"/>
    </location>
</feature>
<evidence type="ECO:0000256" key="2">
    <source>
        <dbReference type="ARBA" id="ARBA00022448"/>
    </source>
</evidence>
<feature type="transmembrane region" description="Helical" evidence="7">
    <location>
        <begin position="156"/>
        <end position="176"/>
    </location>
</feature>
<dbReference type="Pfam" id="PF00528">
    <property type="entry name" value="BPD_transp_1"/>
    <property type="match status" value="1"/>
</dbReference>
<keyword evidence="6 7" id="KW-0472">Membrane</keyword>
<dbReference type="CDD" id="cd06261">
    <property type="entry name" value="TM_PBP2"/>
    <property type="match status" value="1"/>
</dbReference>
<sequence>MPDPTPEMPISARAGQARFVAGPDATEVLAVDTVDDSTASAGFWKGAWRNLRRRPLFIISAVMILFVILVCLFPGLFAHQDPRQCIGADSLLKPSGAHWFGTDLQGCDIYSRTMYGARASVVVGVCTTLIAFVVGGLLGVFAGFFGGWLDVIISRLTDIFFALPLILAAIVIMQMFTTRSVWTVVTILAVFGWPQIARIARGATISIRNNEFITASQALGSSRVRTLFNHVIPNALGPVIVTSTISLGVFIVTEATLSYLGIGLPATSVSWGIDISAGQSLLRSGNPILLYPAVGLALTVLSFMMMGDALRDALDPKARTR</sequence>
<evidence type="ECO:0000313" key="9">
    <source>
        <dbReference type="EMBL" id="GGF10733.1"/>
    </source>
</evidence>
<dbReference type="Proteomes" id="UP000632454">
    <property type="component" value="Unassembled WGS sequence"/>
</dbReference>
<comment type="similarity">
    <text evidence="7">Belongs to the binding-protein-dependent transport system permease family.</text>
</comment>
<feature type="transmembrane region" description="Helical" evidence="7">
    <location>
        <begin position="56"/>
        <end position="77"/>
    </location>
</feature>
<dbReference type="Gene3D" id="1.10.3720.10">
    <property type="entry name" value="MetI-like"/>
    <property type="match status" value="1"/>
</dbReference>
<keyword evidence="5 7" id="KW-1133">Transmembrane helix</keyword>